<evidence type="ECO:0000256" key="5">
    <source>
        <dbReference type="ARBA" id="ARBA00022989"/>
    </source>
</evidence>
<dbReference type="AlphaFoldDB" id="A0A139HBB2"/>
<evidence type="ECO:0000313" key="14">
    <source>
        <dbReference type="Proteomes" id="UP000070133"/>
    </source>
</evidence>
<feature type="domain" description="CSC1/OSCA1-like 7TM region" evidence="9">
    <location>
        <begin position="413"/>
        <end position="686"/>
    </location>
</feature>
<dbReference type="EMBL" id="LFZN01000087">
    <property type="protein sequence ID" value="KXS99740.1"/>
    <property type="molecule type" value="Genomic_DNA"/>
</dbReference>
<feature type="transmembrane region" description="Helical" evidence="8">
    <location>
        <begin position="506"/>
        <end position="534"/>
    </location>
</feature>
<dbReference type="Proteomes" id="UP000070133">
    <property type="component" value="Unassembled WGS sequence"/>
</dbReference>
<dbReference type="GO" id="GO:0005886">
    <property type="term" value="C:plasma membrane"/>
    <property type="evidence" value="ECO:0007669"/>
    <property type="project" value="TreeGrafter"/>
</dbReference>
<evidence type="ECO:0000256" key="3">
    <source>
        <dbReference type="ARBA" id="ARBA00022448"/>
    </source>
</evidence>
<keyword evidence="14" id="KW-1185">Reference proteome</keyword>
<feature type="transmembrane region" description="Helical" evidence="8">
    <location>
        <begin position="554"/>
        <end position="583"/>
    </location>
</feature>
<proteinExistence type="inferred from homology"/>
<feature type="transmembrane region" description="Helical" evidence="8">
    <location>
        <begin position="169"/>
        <end position="188"/>
    </location>
</feature>
<feature type="transmembrane region" description="Helical" evidence="8">
    <location>
        <begin position="604"/>
        <end position="626"/>
    </location>
</feature>
<evidence type="ECO:0000259" key="9">
    <source>
        <dbReference type="Pfam" id="PF02714"/>
    </source>
</evidence>
<feature type="transmembrane region" description="Helical" evidence="8">
    <location>
        <begin position="420"/>
        <end position="444"/>
    </location>
</feature>
<sequence>MGNSCGGISQSGDANIGSSQSSTTNDSNSATSVLSVIAPVALFALVWAILFLLLRNRFPRYYRPRTFVGSLPEQNRTPRPKDGLLNWVQEFWGLPDTYVLNHHTLDGYLFLRFLKISYVCCIVGCLITWPVLFPVNATGQGGQEQLDILTMANLVAPDGSSPNSYYFRYFAHAGCAILFFSFVIYMITRELIYFINLRQAYLMSPLYASRISSRTVLYTSIPEDYMNEQKLRSMLEPGVRKIWLSTDCKELEELVEERDKTAMKLEGAETKLIKTANGNRLKAEKKAGQQNPDEAAVGEEGAVAGRYIQQKERPTHKLKFLIGRKVDTIDWCRSELTRLIPEVQAAQAKHRAHQATLLNSAFVEFDTLSAAQAAYQSLTHHQVLQMSPRFVGMTPEEVVWSNLRIKWWERVVRQIATTTFIVALVVFWSIPVAVVGAISNITYLTCALPWLSFIDDIPSVVRGVVTGLLPVVLLAVLMSLLPIILRKMAKLAGAPTLSAVELHCQNSYFAFQIVQVFLVATLGSAASSVVQSVIDDPSSVTTLLATQLPKASTFYLSYFVLQGLGIVSSLLVGLVGLILFMVLGKILDKTPRKMYSRWIKLSGLGWGTLFPVYTNLLVIAFCYAAIAPLVMGFAAVGLFLFYFAYRYNLFFVSNAAIDTKGLVYPRALKHLFVGLYVAEVCLIGLFAIATGSSIGALGPLILMIIFLIFTALYHISLNSAMDPLLNYLPKSLDAEERRLLQIDNGNVAEGDKYADGAAKDAAHVNGNGGAHHELGAAPHKKPNFFTKWLRPDIYTDYETMRRLVPKDIAINYTEEIEDHAFYNPAIASPTPLLWIPRDPAGISRQEVADTSKVIPITDEGAYLDAKNKVCWDAEEGRPPIYEEKIYY</sequence>
<dbReference type="Pfam" id="PF12621">
    <property type="entry name" value="PHM7_ext"/>
    <property type="match status" value="1"/>
</dbReference>
<evidence type="ECO:0000256" key="1">
    <source>
        <dbReference type="ARBA" id="ARBA00004141"/>
    </source>
</evidence>
<evidence type="ECO:0000256" key="2">
    <source>
        <dbReference type="ARBA" id="ARBA00007779"/>
    </source>
</evidence>
<keyword evidence="6 8" id="KW-0472">Membrane</keyword>
<feature type="domain" description="CSC1/OSCA1-like cytosolic" evidence="12">
    <location>
        <begin position="213"/>
        <end position="402"/>
    </location>
</feature>
<evidence type="ECO:0000256" key="4">
    <source>
        <dbReference type="ARBA" id="ARBA00022692"/>
    </source>
</evidence>
<feature type="transmembrane region" description="Helical" evidence="8">
    <location>
        <begin position="464"/>
        <end position="485"/>
    </location>
</feature>
<dbReference type="GO" id="GO:0005227">
    <property type="term" value="F:calcium-activated cation channel activity"/>
    <property type="evidence" value="ECO:0007669"/>
    <property type="project" value="InterPro"/>
</dbReference>
<dbReference type="PANTHER" id="PTHR13018">
    <property type="entry name" value="PROBABLE MEMBRANE PROTEIN DUF221-RELATED"/>
    <property type="match status" value="1"/>
</dbReference>
<evidence type="ECO:0000259" key="11">
    <source>
        <dbReference type="Pfam" id="PF13967"/>
    </source>
</evidence>
<feature type="compositionally biased region" description="Polar residues" evidence="7">
    <location>
        <begin position="1"/>
        <end position="17"/>
    </location>
</feature>
<evidence type="ECO:0000259" key="12">
    <source>
        <dbReference type="Pfam" id="PF14703"/>
    </source>
</evidence>
<feature type="transmembrane region" description="Helical" evidence="8">
    <location>
        <begin position="632"/>
        <end position="650"/>
    </location>
</feature>
<feature type="domain" description="CSC1/OSCA1-like N-terminal transmembrane" evidence="11">
    <location>
        <begin position="33"/>
        <end position="190"/>
    </location>
</feature>
<comment type="similarity">
    <text evidence="2">Belongs to the CSC1 (TC 1.A.17) family.</text>
</comment>
<keyword evidence="4 8" id="KW-0812">Transmembrane</keyword>
<name>A0A139HBB2_9PEZI</name>
<feature type="transmembrane region" description="Helical" evidence="8">
    <location>
        <begin position="33"/>
        <end position="54"/>
    </location>
</feature>
<keyword evidence="5 8" id="KW-1133">Transmembrane helix</keyword>
<evidence type="ECO:0000256" key="6">
    <source>
        <dbReference type="ARBA" id="ARBA00023136"/>
    </source>
</evidence>
<keyword evidence="3" id="KW-0813">Transport</keyword>
<reference evidence="13 14" key="1">
    <citation type="submission" date="2015-07" db="EMBL/GenBank/DDBJ databases">
        <title>Comparative genomics of the Sigatoka disease complex on banana suggests a link between parallel evolutionary changes in Pseudocercospora fijiensis and Pseudocercospora eumusae and increased virulence on the banana host.</title>
        <authorList>
            <person name="Chang T.-C."/>
            <person name="Salvucci A."/>
            <person name="Crous P.W."/>
            <person name="Stergiopoulos I."/>
        </authorList>
    </citation>
    <scope>NUCLEOTIDE SEQUENCE [LARGE SCALE GENOMIC DNA]</scope>
    <source>
        <strain evidence="13 14">CBS 114824</strain>
    </source>
</reference>
<comment type="caution">
    <text evidence="13">The sequence shown here is derived from an EMBL/GenBank/DDBJ whole genome shotgun (WGS) entry which is preliminary data.</text>
</comment>
<gene>
    <name evidence="13" type="ORF">AC578_10408</name>
</gene>
<evidence type="ECO:0000256" key="7">
    <source>
        <dbReference type="SAM" id="MobiDB-lite"/>
    </source>
</evidence>
<dbReference type="OrthoDB" id="1076608at2759"/>
<evidence type="ECO:0000256" key="8">
    <source>
        <dbReference type="SAM" id="Phobius"/>
    </source>
</evidence>
<organism evidence="13 14">
    <name type="scientific">Pseudocercospora eumusae</name>
    <dbReference type="NCBI Taxonomy" id="321146"/>
    <lineage>
        <taxon>Eukaryota</taxon>
        <taxon>Fungi</taxon>
        <taxon>Dikarya</taxon>
        <taxon>Ascomycota</taxon>
        <taxon>Pezizomycotina</taxon>
        <taxon>Dothideomycetes</taxon>
        <taxon>Dothideomycetidae</taxon>
        <taxon>Mycosphaerellales</taxon>
        <taxon>Mycosphaerellaceae</taxon>
        <taxon>Pseudocercospora</taxon>
    </lineage>
</organism>
<dbReference type="Pfam" id="PF02714">
    <property type="entry name" value="RSN1_7TM"/>
    <property type="match status" value="1"/>
</dbReference>
<feature type="transmembrane region" description="Helical" evidence="8">
    <location>
        <begin position="671"/>
        <end position="690"/>
    </location>
</feature>
<evidence type="ECO:0000313" key="13">
    <source>
        <dbReference type="EMBL" id="KXS99740.1"/>
    </source>
</evidence>
<dbReference type="Pfam" id="PF14703">
    <property type="entry name" value="PHM7_cyt"/>
    <property type="match status" value="1"/>
</dbReference>
<evidence type="ECO:0000259" key="10">
    <source>
        <dbReference type="Pfam" id="PF12621"/>
    </source>
</evidence>
<feature type="transmembrane region" description="Helical" evidence="8">
    <location>
        <begin position="696"/>
        <end position="715"/>
    </location>
</feature>
<dbReference type="InterPro" id="IPR027815">
    <property type="entry name" value="CSC1/OSCA1-like_cyt"/>
</dbReference>
<dbReference type="InterPro" id="IPR032880">
    <property type="entry name" value="CSC1/OSCA1-like_N"/>
</dbReference>
<dbReference type="PANTHER" id="PTHR13018:SF26">
    <property type="entry name" value="DOMAIN PROTEIN, PUTATIVE (AFU_ORTHOLOGUE AFUA_5G10920)-RELATED"/>
    <property type="match status" value="1"/>
</dbReference>
<feature type="region of interest" description="Disordered" evidence="7">
    <location>
        <begin position="1"/>
        <end position="25"/>
    </location>
</feature>
<feature type="domain" description="10TM putative phosphate transporter extracellular tail" evidence="10">
    <location>
        <begin position="788"/>
        <end position="879"/>
    </location>
</feature>
<dbReference type="InterPro" id="IPR022257">
    <property type="entry name" value="PHM7_ext"/>
</dbReference>
<protein>
    <recommendedName>
        <fullName evidence="15">CSC1/OSCA1-like 7TM region domain-containing protein</fullName>
    </recommendedName>
</protein>
<dbReference type="InterPro" id="IPR045122">
    <property type="entry name" value="Csc1-like"/>
</dbReference>
<dbReference type="InterPro" id="IPR003864">
    <property type="entry name" value="CSC1/OSCA1-like_7TM"/>
</dbReference>
<feature type="transmembrane region" description="Helical" evidence="8">
    <location>
        <begin position="113"/>
        <end position="132"/>
    </location>
</feature>
<comment type="subcellular location">
    <subcellularLocation>
        <location evidence="1">Membrane</location>
        <topology evidence="1">Multi-pass membrane protein</topology>
    </subcellularLocation>
</comment>
<evidence type="ECO:0008006" key="15">
    <source>
        <dbReference type="Google" id="ProtNLM"/>
    </source>
</evidence>
<dbReference type="Pfam" id="PF13967">
    <property type="entry name" value="RSN1_TM"/>
    <property type="match status" value="1"/>
</dbReference>
<accession>A0A139HBB2</accession>